<dbReference type="AlphaFoldDB" id="A0A0A7PBY5"/>
<evidence type="ECO:0000313" key="3">
    <source>
        <dbReference type="Proteomes" id="UP000030907"/>
    </source>
</evidence>
<dbReference type="KEGG" id="sphk:SKP52_02690"/>
<accession>A0A0A7PBY5</accession>
<reference evidence="2 3" key="1">
    <citation type="journal article" date="2015" name="Int. J. Syst. Evol. Microbiol.">
        <title>Description of Sphingopyxis fribergensis sp. nov. - a soil bacterium with the ability to degrade styrene and phenylacetic acid.</title>
        <authorList>
            <person name="Oelschlagel M."/>
            <person name="Ruckert C."/>
            <person name="Kalinowski J."/>
            <person name="Schmidt G."/>
            <person name="Schlomann M."/>
            <person name="Tischler D."/>
        </authorList>
    </citation>
    <scope>NUCLEOTIDE SEQUENCE [LARGE SCALE GENOMIC DNA]</scope>
    <source>
        <strain evidence="2 3">Kp5.2</strain>
    </source>
</reference>
<evidence type="ECO:0000313" key="2">
    <source>
        <dbReference type="EMBL" id="AJA07469.1"/>
    </source>
</evidence>
<name>A0A0A7PBY5_9SPHN</name>
<sequence>MEGFGGWYADFWKLSTERQVGFGVGPIPQSAIDRHVAGWGYEDADTFEFCIRALDGAYLMKANGSDDDAPPVSPMEAFRGATSHRRKG</sequence>
<keyword evidence="3" id="KW-1185">Reference proteome</keyword>
<dbReference type="EMBL" id="CP009122">
    <property type="protein sequence ID" value="AJA07469.1"/>
    <property type="molecule type" value="Genomic_DNA"/>
</dbReference>
<protein>
    <submittedName>
        <fullName evidence="2">Uncharacterized protein</fullName>
    </submittedName>
</protein>
<evidence type="ECO:0000256" key="1">
    <source>
        <dbReference type="SAM" id="MobiDB-lite"/>
    </source>
</evidence>
<feature type="region of interest" description="Disordered" evidence="1">
    <location>
        <begin position="64"/>
        <end position="88"/>
    </location>
</feature>
<proteinExistence type="predicted"/>
<dbReference type="HOGENOM" id="CLU_2467409_0_0_5"/>
<gene>
    <name evidence="2" type="ORF">SKP52_02690</name>
</gene>
<dbReference type="Proteomes" id="UP000030907">
    <property type="component" value="Chromosome"/>
</dbReference>
<organism evidence="2 3">
    <name type="scientific">Sphingopyxis fribergensis</name>
    <dbReference type="NCBI Taxonomy" id="1515612"/>
    <lineage>
        <taxon>Bacteria</taxon>
        <taxon>Pseudomonadati</taxon>
        <taxon>Pseudomonadota</taxon>
        <taxon>Alphaproteobacteria</taxon>
        <taxon>Sphingomonadales</taxon>
        <taxon>Sphingomonadaceae</taxon>
        <taxon>Sphingopyxis</taxon>
    </lineage>
</organism>
<dbReference type="STRING" id="1515612.SKP52_02690"/>